<proteinExistence type="predicted"/>
<dbReference type="SUPFAM" id="SSF141868">
    <property type="entry name" value="EAL domain-like"/>
    <property type="match status" value="1"/>
</dbReference>
<organism evidence="3 4">
    <name type="scientific">Lysobacter defluvii IMMIB APB-9 = DSM 18482</name>
    <dbReference type="NCBI Taxonomy" id="1385515"/>
    <lineage>
        <taxon>Bacteria</taxon>
        <taxon>Pseudomonadati</taxon>
        <taxon>Pseudomonadota</taxon>
        <taxon>Gammaproteobacteria</taxon>
        <taxon>Lysobacterales</taxon>
        <taxon>Lysobacteraceae</taxon>
        <taxon>Novilysobacter</taxon>
    </lineage>
</organism>
<gene>
    <name evidence="3" type="ORF">N791_01165</name>
</gene>
<sequence length="547" mass="60312">MAPCKTGWALALLVLLHALPALHASPAPRDTLVVGGDAGYAPFQMLDDDGQASGFDVELLRLLARDLGMDVRFELGGWDEALARLERHEVDVVPMFTSDRRGSRFLFTRPYLLRYHGVFGREGRPEVARLDALHPYTVAVQDHGRAWEALEQLEPGPGLVLVRTEPQALRAVAQGKADYALVPTGVGLHTINRERLRGLVPLGPPLLEQTYALAVRSDRPELAQALDEALVRVRDSGAQDRLYRHWLGQIGAAREPGNRLAWAWWLLPVALLGAGFAWMRHRRRPPDPSSASRLLVDLRLAIANGSLGYAVQPKQDLRTGLWTGGEMLVRWNHPERGPLAPGDFLPLAEFHGEMGALDLYMIRRAMEQLQAWPAMDPQPTLSVNIGANDLADRALVDRIIELTGDRGHALILEVTETDIMHAPDLVADALPRLRRHGIRISLDDFGTGHSSLTHLRRLAPEEIKIDRSFVTTALESSSDRAILRATIHLAHEVGAVVTAEGIEDEETLRWLREAGCDIAQGFGVCRPIPPEEFASMLRAQGSAPPDA</sequence>
<feature type="signal peptide" evidence="1">
    <location>
        <begin position="1"/>
        <end position="23"/>
    </location>
</feature>
<dbReference type="PANTHER" id="PTHR33121:SF70">
    <property type="entry name" value="SIGNALING PROTEIN YKOW"/>
    <property type="match status" value="1"/>
</dbReference>
<name>A0A0A0M9C0_9GAMM</name>
<dbReference type="Gene3D" id="3.40.190.10">
    <property type="entry name" value="Periplasmic binding protein-like II"/>
    <property type="match status" value="2"/>
</dbReference>
<dbReference type="PROSITE" id="PS50883">
    <property type="entry name" value="EAL"/>
    <property type="match status" value="1"/>
</dbReference>
<dbReference type="STRING" id="1385515.GCA_000423325_00115"/>
<keyword evidence="1" id="KW-0732">Signal</keyword>
<protein>
    <recommendedName>
        <fullName evidence="2">EAL domain-containing protein</fullName>
    </recommendedName>
</protein>
<evidence type="ECO:0000313" key="4">
    <source>
        <dbReference type="Proteomes" id="UP000030003"/>
    </source>
</evidence>
<reference evidence="3 4" key="1">
    <citation type="submission" date="2013-08" db="EMBL/GenBank/DDBJ databases">
        <title>Genomic analysis of Lysobacter defluvii.</title>
        <authorList>
            <person name="Wang Q."/>
            <person name="Wang G."/>
        </authorList>
    </citation>
    <scope>NUCLEOTIDE SEQUENCE [LARGE SCALE GENOMIC DNA]</scope>
    <source>
        <strain evidence="3 4">IMMIB APB-9</strain>
    </source>
</reference>
<comment type="caution">
    <text evidence="3">The sequence shown here is derived from an EMBL/GenBank/DDBJ whole genome shotgun (WGS) entry which is preliminary data.</text>
</comment>
<dbReference type="RefSeq" id="WP_052106750.1">
    <property type="nucleotide sequence ID" value="NZ_AUHT01000004.1"/>
</dbReference>
<dbReference type="Pfam" id="PF00563">
    <property type="entry name" value="EAL"/>
    <property type="match status" value="1"/>
</dbReference>
<evidence type="ECO:0000313" key="3">
    <source>
        <dbReference type="EMBL" id="KGO98567.1"/>
    </source>
</evidence>
<dbReference type="GO" id="GO:0071111">
    <property type="term" value="F:cyclic-guanylate-specific phosphodiesterase activity"/>
    <property type="evidence" value="ECO:0007669"/>
    <property type="project" value="InterPro"/>
</dbReference>
<dbReference type="SMART" id="SM00052">
    <property type="entry name" value="EAL"/>
    <property type="match status" value="1"/>
</dbReference>
<dbReference type="Proteomes" id="UP000030003">
    <property type="component" value="Unassembled WGS sequence"/>
</dbReference>
<dbReference type="CDD" id="cd01948">
    <property type="entry name" value="EAL"/>
    <property type="match status" value="1"/>
</dbReference>
<evidence type="ECO:0000256" key="1">
    <source>
        <dbReference type="SAM" id="SignalP"/>
    </source>
</evidence>
<dbReference type="PANTHER" id="PTHR33121">
    <property type="entry name" value="CYCLIC DI-GMP PHOSPHODIESTERASE PDEF"/>
    <property type="match status" value="1"/>
</dbReference>
<dbReference type="InterPro" id="IPR001633">
    <property type="entry name" value="EAL_dom"/>
</dbReference>
<dbReference type="SMART" id="SM00062">
    <property type="entry name" value="PBPb"/>
    <property type="match status" value="1"/>
</dbReference>
<dbReference type="Pfam" id="PF00497">
    <property type="entry name" value="SBP_bac_3"/>
    <property type="match status" value="1"/>
</dbReference>
<dbReference type="eggNOG" id="COG5001">
    <property type="taxonomic scope" value="Bacteria"/>
</dbReference>
<dbReference type="CDD" id="cd13704">
    <property type="entry name" value="PBP2_HisK"/>
    <property type="match status" value="1"/>
</dbReference>
<accession>A0A0A0M9C0</accession>
<dbReference type="EMBL" id="AVBH01000067">
    <property type="protein sequence ID" value="KGO98567.1"/>
    <property type="molecule type" value="Genomic_DNA"/>
</dbReference>
<dbReference type="SUPFAM" id="SSF53850">
    <property type="entry name" value="Periplasmic binding protein-like II"/>
    <property type="match status" value="1"/>
</dbReference>
<feature type="domain" description="EAL" evidence="2">
    <location>
        <begin position="291"/>
        <end position="541"/>
    </location>
</feature>
<dbReference type="Gene3D" id="3.20.20.450">
    <property type="entry name" value="EAL domain"/>
    <property type="match status" value="1"/>
</dbReference>
<dbReference type="InterPro" id="IPR050706">
    <property type="entry name" value="Cyclic-di-GMP_PDE-like"/>
</dbReference>
<keyword evidence="4" id="KW-1185">Reference proteome</keyword>
<evidence type="ECO:0000259" key="2">
    <source>
        <dbReference type="PROSITE" id="PS50883"/>
    </source>
</evidence>
<feature type="chain" id="PRO_5001973485" description="EAL domain-containing protein" evidence="1">
    <location>
        <begin position="24"/>
        <end position="547"/>
    </location>
</feature>
<dbReference type="InterPro" id="IPR035919">
    <property type="entry name" value="EAL_sf"/>
</dbReference>
<dbReference type="AlphaFoldDB" id="A0A0A0M9C0"/>
<dbReference type="InterPro" id="IPR001638">
    <property type="entry name" value="Solute-binding_3/MltF_N"/>
</dbReference>